<dbReference type="AlphaFoldDB" id="A0A2T7T048"/>
<organism evidence="3 4">
    <name type="scientific">Streptomyces scopuliridis RB72</name>
    <dbReference type="NCBI Taxonomy" id="1440053"/>
    <lineage>
        <taxon>Bacteria</taxon>
        <taxon>Bacillati</taxon>
        <taxon>Actinomycetota</taxon>
        <taxon>Actinomycetes</taxon>
        <taxon>Kitasatosporales</taxon>
        <taxon>Streptomycetaceae</taxon>
        <taxon>Streptomyces</taxon>
    </lineage>
</organism>
<feature type="region of interest" description="Disordered" evidence="1">
    <location>
        <begin position="1"/>
        <end position="25"/>
    </location>
</feature>
<feature type="compositionally biased region" description="Low complexity" evidence="1">
    <location>
        <begin position="11"/>
        <end position="24"/>
    </location>
</feature>
<name>A0A2T7T048_9ACTN</name>
<dbReference type="RefSeq" id="WP_078490515.1">
    <property type="nucleotide sequence ID" value="NZ_AZSP01000257.1"/>
</dbReference>
<evidence type="ECO:0000313" key="3">
    <source>
        <dbReference type="EMBL" id="PVE08516.1"/>
    </source>
</evidence>
<dbReference type="OrthoDB" id="9809485at2"/>
<dbReference type="STRING" id="1440053.GCA_000718095_01467"/>
<dbReference type="EMBL" id="AZSP01000257">
    <property type="protein sequence ID" value="PVE08516.1"/>
    <property type="molecule type" value="Genomic_DNA"/>
</dbReference>
<accession>A0A2T7T048</accession>
<feature type="compositionally biased region" description="Basic residues" evidence="1">
    <location>
        <begin position="1"/>
        <end position="10"/>
    </location>
</feature>
<dbReference type="InterPro" id="IPR024439">
    <property type="entry name" value="RNHCP"/>
</dbReference>
<feature type="domain" description="RNHCP" evidence="2">
    <location>
        <begin position="32"/>
        <end position="117"/>
    </location>
</feature>
<gene>
    <name evidence="3" type="ORF">Y717_17485</name>
</gene>
<comment type="caution">
    <text evidence="3">The sequence shown here is derived from an EMBL/GenBank/DDBJ whole genome shotgun (WGS) entry which is preliminary data.</text>
</comment>
<evidence type="ECO:0000313" key="4">
    <source>
        <dbReference type="Proteomes" id="UP000245992"/>
    </source>
</evidence>
<dbReference type="Proteomes" id="UP000245992">
    <property type="component" value="Unassembled WGS sequence"/>
</dbReference>
<sequence>MSRNRSRHTSGHTSGRTSRSTSGRARFEARAESFRCLHCGLDVPMTAAGTSHRNHCPNCLWSRHVDDTPGDRAADCGARMEPVAISVRGDGEWVLVHRCVHCDVLHANRTAGDDNVLPLTRLAVRPLAQPPFPLERLGSL</sequence>
<keyword evidence="4" id="KW-1185">Reference proteome</keyword>
<dbReference type="Pfam" id="PF12647">
    <property type="entry name" value="RNHCP"/>
    <property type="match status" value="1"/>
</dbReference>
<evidence type="ECO:0000256" key="1">
    <source>
        <dbReference type="SAM" id="MobiDB-lite"/>
    </source>
</evidence>
<evidence type="ECO:0000259" key="2">
    <source>
        <dbReference type="Pfam" id="PF12647"/>
    </source>
</evidence>
<proteinExistence type="predicted"/>
<reference evidence="3 4" key="1">
    <citation type="submission" date="2013-12" db="EMBL/GenBank/DDBJ databases">
        <title>Annotated genome of Streptomyces scopuliridis.</title>
        <authorList>
            <person name="Olson J.B."/>
        </authorList>
    </citation>
    <scope>NUCLEOTIDE SEQUENCE [LARGE SCALE GENOMIC DNA]</scope>
    <source>
        <strain evidence="3 4">RB72</strain>
    </source>
</reference>
<protein>
    <submittedName>
        <fullName evidence="3">RNHCP domain protein</fullName>
    </submittedName>
</protein>